<dbReference type="RefSeq" id="WP_125549228.1">
    <property type="nucleotide sequence ID" value="NZ_JBGQPK010000032.1"/>
</dbReference>
<accession>A0ABW8UCN8</accession>
<dbReference type="Proteomes" id="UP001625389">
    <property type="component" value="Unassembled WGS sequence"/>
</dbReference>
<keyword evidence="2" id="KW-1185">Reference proteome</keyword>
<evidence type="ECO:0000313" key="1">
    <source>
        <dbReference type="EMBL" id="MFL2029619.1"/>
    </source>
</evidence>
<proteinExistence type="predicted"/>
<sequence>MENDLKTLQHDLTALIDGLDGQLFKPIFARLTDVYVTGMSLGVEAAYGYFIAQDQGIPMAELATTIPDYTRTMQAQVLRIYRTLKDRLQNEDSPDYALMAARLRGQILADPKLAPWVAAERLTTIDFGNKDLLDIYFYGYWYGFKISFLTALTQNNDIYRQQPVAPDASNDLVEQLATYEIDAQYRFTLKNDAALTTTYYNILNGPFV</sequence>
<evidence type="ECO:0000313" key="2">
    <source>
        <dbReference type="Proteomes" id="UP001625389"/>
    </source>
</evidence>
<comment type="caution">
    <text evidence="1">The sequence shown here is derived from an EMBL/GenBank/DDBJ whole genome shotgun (WGS) entry which is preliminary data.</text>
</comment>
<reference evidence="1 2" key="1">
    <citation type="submission" date="2024-08" db="EMBL/GenBank/DDBJ databases">
        <authorList>
            <person name="Arias E."/>
        </authorList>
    </citation>
    <scope>NUCLEOTIDE SEQUENCE [LARGE SCALE GENOMIC DNA]</scope>
    <source>
        <strain evidence="1 2">FAM 25317</strain>
    </source>
</reference>
<organism evidence="1 2">
    <name type="scientific">Loigolactobacillus zhaoyuanensis</name>
    <dbReference type="NCBI Taxonomy" id="2486017"/>
    <lineage>
        <taxon>Bacteria</taxon>
        <taxon>Bacillati</taxon>
        <taxon>Bacillota</taxon>
        <taxon>Bacilli</taxon>
        <taxon>Lactobacillales</taxon>
        <taxon>Lactobacillaceae</taxon>
        <taxon>Loigolactobacillus</taxon>
    </lineage>
</organism>
<dbReference type="EMBL" id="JBGQPK010000032">
    <property type="protein sequence ID" value="MFL2029619.1"/>
    <property type="molecule type" value="Genomic_DNA"/>
</dbReference>
<gene>
    <name evidence="1" type="ORF">ACEN34_08315</name>
</gene>
<protein>
    <submittedName>
        <fullName evidence="1">Uncharacterized protein</fullName>
    </submittedName>
</protein>
<name>A0ABW8UCN8_9LACO</name>